<dbReference type="WBParaSite" id="TCONS_00001544.p1">
    <property type="protein sequence ID" value="TCONS_00001544.p1"/>
    <property type="gene ID" value="XLOC_001423"/>
</dbReference>
<accession>A0A0K0EPM6</accession>
<dbReference type="PANTHER" id="PTHR46428">
    <property type="entry name" value="KELCH DOMAIN-CONTAINING PROTEIN 10"/>
    <property type="match status" value="1"/>
</dbReference>
<dbReference type="PANTHER" id="PTHR46428:SF1">
    <property type="entry name" value="KELCH DOMAIN-CONTAINING PROTEIN 10"/>
    <property type="match status" value="1"/>
</dbReference>
<evidence type="ECO:0000313" key="4">
    <source>
        <dbReference type="WBParaSite" id="SSTP_0001141200.1"/>
    </source>
</evidence>
<dbReference type="Gene3D" id="2.120.10.80">
    <property type="entry name" value="Kelch-type beta propeller"/>
    <property type="match status" value="2"/>
</dbReference>
<organism evidence="4">
    <name type="scientific">Strongyloides stercoralis</name>
    <name type="common">Threadworm</name>
    <dbReference type="NCBI Taxonomy" id="6248"/>
    <lineage>
        <taxon>Eukaryota</taxon>
        <taxon>Metazoa</taxon>
        <taxon>Ecdysozoa</taxon>
        <taxon>Nematoda</taxon>
        <taxon>Chromadorea</taxon>
        <taxon>Rhabditida</taxon>
        <taxon>Tylenchina</taxon>
        <taxon>Panagrolaimomorpha</taxon>
        <taxon>Strongyloidoidea</taxon>
        <taxon>Strongyloididae</taxon>
        <taxon>Strongyloides</taxon>
    </lineage>
</organism>
<keyword evidence="1" id="KW-0880">Kelch repeat</keyword>
<dbReference type="STRING" id="6248.A0A0K0EPM6"/>
<evidence type="ECO:0000313" key="3">
    <source>
        <dbReference type="Proteomes" id="UP000035681"/>
    </source>
</evidence>
<dbReference type="InterPro" id="IPR052125">
    <property type="entry name" value="KLHDC10"/>
</dbReference>
<name>A0A0K0EPM6_STRER</name>
<proteinExistence type="predicted"/>
<dbReference type="InterPro" id="IPR015915">
    <property type="entry name" value="Kelch-typ_b-propeller"/>
</dbReference>
<reference evidence="4" key="1">
    <citation type="submission" date="2015-08" db="UniProtKB">
        <authorList>
            <consortium name="WormBaseParasite"/>
        </authorList>
    </citation>
    <scope>IDENTIFICATION</scope>
</reference>
<dbReference type="AlphaFoldDB" id="A0A0K0EPM6"/>
<keyword evidence="3" id="KW-1185">Reference proteome</keyword>
<dbReference type="Pfam" id="PF24681">
    <property type="entry name" value="Kelch_KLHDC2_KLHL20_DRC7"/>
    <property type="match status" value="1"/>
</dbReference>
<dbReference type="SUPFAM" id="SSF117281">
    <property type="entry name" value="Kelch motif"/>
    <property type="match status" value="2"/>
</dbReference>
<keyword evidence="2" id="KW-0677">Repeat</keyword>
<dbReference type="WBParaSite" id="SSTP_0001141200.1">
    <property type="protein sequence ID" value="SSTP_0001141200.1"/>
    <property type="gene ID" value="SSTP_0001141200"/>
</dbReference>
<dbReference type="Proteomes" id="UP000035681">
    <property type="component" value="Unplaced"/>
</dbReference>
<protein>
    <submittedName>
        <fullName evidence="4">Kelch domain-containing protein 10</fullName>
    </submittedName>
</protein>
<dbReference type="GO" id="GO:0032874">
    <property type="term" value="P:positive regulation of stress-activated MAPK cascade"/>
    <property type="evidence" value="ECO:0007669"/>
    <property type="project" value="TreeGrafter"/>
</dbReference>
<sequence>MPFLRNLFMETIYFVCEILKSVLISINMSFHLRYRRPNRYLQRRSNTLRSSMDNFTRLENCICVSPVKFNFKNLDETFYPRSGHSLVCTGTNFFIIGGYYDLPNAEIFKEIYQYNKHANTITKLTVKNLPKEILSNSAVNFPINTDEIEESILMFGGTGIPFSENISHELYWIRKASDGWECMSCECVGNKPNKRYGCSMIYDYENSCIYISGGTDGFAYFSDIWRGKIKVKYDGEDKIFTVSVEWELLLGSGFPHESGVYKHRIILRDNIIWSFGGGNTSQVFGFKDISTYNIDTKEIIIRNDIKGELNKDGNCIFPMARKCFGHCEYNDKLIICGGQGKDHIPNPTENSSRDLNDVWEFNYKELKWIRIKAVFLHPCYFNSCDIDVEGTLVTFGGVNKRRSRNNNLYKIDIVPRKLVSLVLENIMLKNDNLINNVEILGDNYNYYYHDAAKSIISQWK</sequence>
<evidence type="ECO:0000256" key="2">
    <source>
        <dbReference type="ARBA" id="ARBA00022737"/>
    </source>
</evidence>
<evidence type="ECO:0000256" key="1">
    <source>
        <dbReference type="ARBA" id="ARBA00022441"/>
    </source>
</evidence>